<keyword evidence="3" id="KW-1185">Reference proteome</keyword>
<sequence length="150" mass="16835">MTELKQKLYDHCREYLRRNIETLEQAITDAQESSQNETKSSAGDKYETGRAMAQQEIDRNKQQLAEALKQKNQLERINPQTKTAIISDGSLIITDSGGFYVSISAGQVNIDDKIFFLISPASPIAQRFKGLKANDSLQFNGKTYVIKTVS</sequence>
<evidence type="ECO:0000313" key="3">
    <source>
        <dbReference type="Proteomes" id="UP000466586"/>
    </source>
</evidence>
<accession>A0A7K1Y901</accession>
<protein>
    <submittedName>
        <fullName evidence="2">3-oxoacyl-ACP synthase</fullName>
    </submittedName>
</protein>
<evidence type="ECO:0000313" key="2">
    <source>
        <dbReference type="EMBL" id="MXV50518.1"/>
    </source>
</evidence>
<dbReference type="AlphaFoldDB" id="A0A7K1Y901"/>
<dbReference type="EMBL" id="WVHT01000002">
    <property type="protein sequence ID" value="MXV50518.1"/>
    <property type="molecule type" value="Genomic_DNA"/>
</dbReference>
<comment type="caution">
    <text evidence="2">The sequence shown here is derived from an EMBL/GenBank/DDBJ whole genome shotgun (WGS) entry which is preliminary data.</text>
</comment>
<organism evidence="2 3">
    <name type="scientific">Hufsiella arboris</name>
    <dbReference type="NCBI Taxonomy" id="2695275"/>
    <lineage>
        <taxon>Bacteria</taxon>
        <taxon>Pseudomonadati</taxon>
        <taxon>Bacteroidota</taxon>
        <taxon>Sphingobacteriia</taxon>
        <taxon>Sphingobacteriales</taxon>
        <taxon>Sphingobacteriaceae</taxon>
        <taxon>Hufsiella</taxon>
    </lineage>
</organism>
<dbReference type="RefSeq" id="WP_160843685.1">
    <property type="nucleotide sequence ID" value="NZ_WVHT01000002.1"/>
</dbReference>
<feature type="compositionally biased region" description="Polar residues" evidence="1">
    <location>
        <begin position="29"/>
        <end position="41"/>
    </location>
</feature>
<feature type="region of interest" description="Disordered" evidence="1">
    <location>
        <begin position="29"/>
        <end position="59"/>
    </location>
</feature>
<name>A0A7K1Y901_9SPHI</name>
<gene>
    <name evidence="2" type="ORF">GS399_05995</name>
</gene>
<evidence type="ECO:0000256" key="1">
    <source>
        <dbReference type="SAM" id="MobiDB-lite"/>
    </source>
</evidence>
<proteinExistence type="predicted"/>
<dbReference type="Proteomes" id="UP000466586">
    <property type="component" value="Unassembled WGS sequence"/>
</dbReference>
<reference evidence="2 3" key="1">
    <citation type="submission" date="2019-11" db="EMBL/GenBank/DDBJ databases">
        <title>Pedobacter sp. HMF7647 Genome sequencing and assembly.</title>
        <authorList>
            <person name="Kang H."/>
            <person name="Kim H."/>
            <person name="Joh K."/>
        </authorList>
    </citation>
    <scope>NUCLEOTIDE SEQUENCE [LARGE SCALE GENOMIC DNA]</scope>
    <source>
        <strain evidence="2 3">HMF7647</strain>
    </source>
</reference>